<feature type="chain" id="PRO_5041327953" description="Peptidylprolyl isomerase" evidence="1">
    <location>
        <begin position="25"/>
        <end position="387"/>
    </location>
</feature>
<dbReference type="AlphaFoldDB" id="A0AA36IV33"/>
<name>A0AA36IV33_9DINO</name>
<evidence type="ECO:0000256" key="1">
    <source>
        <dbReference type="SAM" id="SignalP"/>
    </source>
</evidence>
<organism evidence="2 3">
    <name type="scientific">Effrenium voratum</name>
    <dbReference type="NCBI Taxonomy" id="2562239"/>
    <lineage>
        <taxon>Eukaryota</taxon>
        <taxon>Sar</taxon>
        <taxon>Alveolata</taxon>
        <taxon>Dinophyceae</taxon>
        <taxon>Suessiales</taxon>
        <taxon>Symbiodiniaceae</taxon>
        <taxon>Effrenium</taxon>
    </lineage>
</organism>
<proteinExistence type="predicted"/>
<dbReference type="Proteomes" id="UP001178507">
    <property type="component" value="Unassembled WGS sequence"/>
</dbReference>
<comment type="caution">
    <text evidence="2">The sequence shown here is derived from an EMBL/GenBank/DDBJ whole genome shotgun (WGS) entry which is preliminary data.</text>
</comment>
<keyword evidence="1" id="KW-0732">Signal</keyword>
<keyword evidence="3" id="KW-1185">Reference proteome</keyword>
<dbReference type="EMBL" id="CAUJNA010002558">
    <property type="protein sequence ID" value="CAJ1393433.1"/>
    <property type="molecule type" value="Genomic_DNA"/>
</dbReference>
<feature type="signal peptide" evidence="1">
    <location>
        <begin position="1"/>
        <end position="24"/>
    </location>
</feature>
<gene>
    <name evidence="2" type="ORF">EVOR1521_LOCUS18301</name>
</gene>
<evidence type="ECO:0000313" key="3">
    <source>
        <dbReference type="Proteomes" id="UP001178507"/>
    </source>
</evidence>
<reference evidence="2" key="1">
    <citation type="submission" date="2023-08" db="EMBL/GenBank/DDBJ databases">
        <authorList>
            <person name="Chen Y."/>
            <person name="Shah S."/>
            <person name="Dougan E. K."/>
            <person name="Thang M."/>
            <person name="Chan C."/>
        </authorList>
    </citation>
    <scope>NUCLEOTIDE SEQUENCE</scope>
</reference>
<evidence type="ECO:0008006" key="4">
    <source>
        <dbReference type="Google" id="ProtNLM"/>
    </source>
</evidence>
<dbReference type="PROSITE" id="PS51257">
    <property type="entry name" value="PROKAR_LIPOPROTEIN"/>
    <property type="match status" value="1"/>
</dbReference>
<sequence>MARRALRFALLTWLLGACWIHVPGDRHRPRTPKVVRQSRPTGAISDQCYLVKESPALSKSELHERLALRKPLPERLALVPSHQGAPQDARLLNFNAAGQTVEVSLFDCGTVQMLEKHSSLWRVLLSDCDAVLPGTLVQIYDTTPRVEAPESADVAGGVKTTVLQESESARAAVTWNGMNGFSPSNCPREADGVHVAWRLWNCAQGACSLLHEEEDDKALVCEFGSLKKGILTMVVGETRRFWIPWDAPDRRFGRPVPERALPAGDLVVDLTVLGIEREAVFDYKLSEETLKLVNARERSLPVLASRAVGVGIQVFAWAMVYLHYLPPQEGSQVCQPDEILGSRSLVTSLIGRKNMCDLTGLGFAAKLCSAQFTSAYRQRRCGEPAIV</sequence>
<accession>A0AA36IV33</accession>
<protein>
    <recommendedName>
        <fullName evidence="4">Peptidylprolyl isomerase</fullName>
    </recommendedName>
</protein>
<evidence type="ECO:0000313" key="2">
    <source>
        <dbReference type="EMBL" id="CAJ1393433.1"/>
    </source>
</evidence>